<protein>
    <submittedName>
        <fullName evidence="1">Uncharacterized protein</fullName>
    </submittedName>
</protein>
<proteinExistence type="predicted"/>
<evidence type="ECO:0000313" key="2">
    <source>
        <dbReference type="Proteomes" id="UP001054945"/>
    </source>
</evidence>
<dbReference type="Proteomes" id="UP001054945">
    <property type="component" value="Unassembled WGS sequence"/>
</dbReference>
<name>A0AAV4UNI7_CAEEX</name>
<dbReference type="AlphaFoldDB" id="A0AAV4UNI7"/>
<accession>A0AAV4UNI7</accession>
<gene>
    <name evidence="1" type="ORF">CEXT_50671</name>
</gene>
<sequence length="87" mass="10210">MLECVTAFTSDILFKRELSLCIHTFHSRPMTDSEQNSILHLAVTPSIDRASVNVYNRKFQQTNIRRAYIMSYFNMTDFFHVGFLNID</sequence>
<dbReference type="EMBL" id="BPLR01013195">
    <property type="protein sequence ID" value="GIY59307.1"/>
    <property type="molecule type" value="Genomic_DNA"/>
</dbReference>
<keyword evidence="2" id="KW-1185">Reference proteome</keyword>
<reference evidence="1 2" key="1">
    <citation type="submission" date="2021-06" db="EMBL/GenBank/DDBJ databases">
        <title>Caerostris extrusa draft genome.</title>
        <authorList>
            <person name="Kono N."/>
            <person name="Arakawa K."/>
        </authorList>
    </citation>
    <scope>NUCLEOTIDE SEQUENCE [LARGE SCALE GENOMIC DNA]</scope>
</reference>
<comment type="caution">
    <text evidence="1">The sequence shown here is derived from an EMBL/GenBank/DDBJ whole genome shotgun (WGS) entry which is preliminary data.</text>
</comment>
<evidence type="ECO:0000313" key="1">
    <source>
        <dbReference type="EMBL" id="GIY59307.1"/>
    </source>
</evidence>
<organism evidence="1 2">
    <name type="scientific">Caerostris extrusa</name>
    <name type="common">Bark spider</name>
    <name type="synonym">Caerostris bankana</name>
    <dbReference type="NCBI Taxonomy" id="172846"/>
    <lineage>
        <taxon>Eukaryota</taxon>
        <taxon>Metazoa</taxon>
        <taxon>Ecdysozoa</taxon>
        <taxon>Arthropoda</taxon>
        <taxon>Chelicerata</taxon>
        <taxon>Arachnida</taxon>
        <taxon>Araneae</taxon>
        <taxon>Araneomorphae</taxon>
        <taxon>Entelegynae</taxon>
        <taxon>Araneoidea</taxon>
        <taxon>Araneidae</taxon>
        <taxon>Caerostris</taxon>
    </lineage>
</organism>